<comment type="caution">
    <text evidence="3">The sequence shown here is derived from an EMBL/GenBank/DDBJ whole genome shotgun (WGS) entry which is preliminary data.</text>
</comment>
<gene>
    <name evidence="3" type="ORF">AAK873_03325</name>
</gene>
<dbReference type="PROSITE" id="PS51898">
    <property type="entry name" value="TYR_RECOMBINASE"/>
    <property type="match status" value="1"/>
</dbReference>
<keyword evidence="4" id="KW-1185">Reference proteome</keyword>
<keyword evidence="1" id="KW-0233">DNA recombination</keyword>
<dbReference type="EMBL" id="JBCLPP010000006">
    <property type="protein sequence ID" value="MEY8244650.1"/>
    <property type="molecule type" value="Genomic_DNA"/>
</dbReference>
<reference evidence="3 4" key="1">
    <citation type="submission" date="2024-03" db="EMBL/GenBank/DDBJ databases">
        <title>Mouse gut bacterial collection (mGBC) of GemPharmatech.</title>
        <authorList>
            <person name="He Y."/>
            <person name="Dong L."/>
            <person name="Wu D."/>
            <person name="Gao X."/>
            <person name="Lin Z."/>
        </authorList>
    </citation>
    <scope>NUCLEOTIDE SEQUENCE [LARGE SCALE GENOMIC DNA]</scope>
    <source>
        <strain evidence="3 4">54-13</strain>
    </source>
</reference>
<evidence type="ECO:0000256" key="1">
    <source>
        <dbReference type="ARBA" id="ARBA00023172"/>
    </source>
</evidence>
<name>A0ABV4CTE9_9BACT</name>
<dbReference type="RefSeq" id="WP_369863204.1">
    <property type="nucleotide sequence ID" value="NZ_JBCLPP010000006.1"/>
</dbReference>
<evidence type="ECO:0000313" key="4">
    <source>
        <dbReference type="Proteomes" id="UP001565200"/>
    </source>
</evidence>
<dbReference type="PANTHER" id="PTHR30349:SF64">
    <property type="entry name" value="PROPHAGE INTEGRASE INTD-RELATED"/>
    <property type="match status" value="1"/>
</dbReference>
<dbReference type="Gene3D" id="1.10.443.10">
    <property type="entry name" value="Intergrase catalytic core"/>
    <property type="match status" value="1"/>
</dbReference>
<dbReference type="InterPro" id="IPR002104">
    <property type="entry name" value="Integrase_catalytic"/>
</dbReference>
<organism evidence="3 4">
    <name type="scientific">Heminiphilus faecis</name>
    <dbReference type="NCBI Taxonomy" id="2601703"/>
    <lineage>
        <taxon>Bacteria</taxon>
        <taxon>Pseudomonadati</taxon>
        <taxon>Bacteroidota</taxon>
        <taxon>Bacteroidia</taxon>
        <taxon>Bacteroidales</taxon>
        <taxon>Muribaculaceae</taxon>
        <taxon>Heminiphilus</taxon>
    </lineage>
</organism>
<dbReference type="InterPro" id="IPR050090">
    <property type="entry name" value="Tyrosine_recombinase_XerCD"/>
</dbReference>
<evidence type="ECO:0000313" key="3">
    <source>
        <dbReference type="EMBL" id="MEY8244650.1"/>
    </source>
</evidence>
<dbReference type="Proteomes" id="UP001565200">
    <property type="component" value="Unassembled WGS sequence"/>
</dbReference>
<dbReference type="PANTHER" id="PTHR30349">
    <property type="entry name" value="PHAGE INTEGRASE-RELATED"/>
    <property type="match status" value="1"/>
</dbReference>
<evidence type="ECO:0000259" key="2">
    <source>
        <dbReference type="PROSITE" id="PS51898"/>
    </source>
</evidence>
<feature type="domain" description="Tyr recombinase" evidence="2">
    <location>
        <begin position="202"/>
        <end position="398"/>
    </location>
</feature>
<sequence>MATFKAVVRTPRKDGFYQVYIRVVHNTKPGYIKTDKIVTKQTVDKHGNINDPFVSEYCARMILRYADRLNRKDCAKWTVRQIIEYVTQDDEDICFSDYAWLYIDRMVDRGQLRNAKNYKLALQHMERYYGTTKIMFGQLTAPQVNRWIVELEHTRRAKEMYPVCMRQVFRGVMDEYNDYDNGIIRIKTNPWGKVKIPQADRAEKKAISPEECRAFFAAPLPESRMVDPLPELGRDVAMMVLCLAGMNTIDIYELRKEDYHEGKICYRRAKTRKARNDEAYIEMRVEPVIMPLIEKYGAEAGEEYLLNFHKRFSTADSFNANVNTGIKQLCKSMGMPKEQWYSAYTFRHTWGTVAQNDCGATIAEVAFAMNHSHGYTVTRGYLRIDFTPAWELNAKVIDFIFFSTAKSKQGLARGVDEPADKLFRLTERVMVYARAYFRREVLAEVSDIGFGTVDEVIARLAGQLPDTIPAGCAVQFRIKNVDADREAVYERTKGKGF</sequence>
<accession>A0ABV4CTE9</accession>
<dbReference type="SUPFAM" id="SSF56349">
    <property type="entry name" value="DNA breaking-rejoining enzymes"/>
    <property type="match status" value="1"/>
</dbReference>
<proteinExistence type="predicted"/>
<dbReference type="InterPro" id="IPR013762">
    <property type="entry name" value="Integrase-like_cat_sf"/>
</dbReference>
<dbReference type="InterPro" id="IPR011010">
    <property type="entry name" value="DNA_brk_join_enz"/>
</dbReference>
<protein>
    <submittedName>
        <fullName evidence="3">Phage integrase SAM-like domain-containing protein</fullName>
    </submittedName>
</protein>